<evidence type="ECO:0000313" key="1">
    <source>
        <dbReference type="EMBL" id="NML76254.1"/>
    </source>
</evidence>
<keyword evidence="2" id="KW-1185">Reference proteome</keyword>
<organism evidence="1 2">
    <name type="scientific">Rhizobium terricola</name>
    <dbReference type="NCBI Taxonomy" id="2728849"/>
    <lineage>
        <taxon>Bacteria</taxon>
        <taxon>Pseudomonadati</taxon>
        <taxon>Pseudomonadota</taxon>
        <taxon>Alphaproteobacteria</taxon>
        <taxon>Hyphomicrobiales</taxon>
        <taxon>Rhizobiaceae</taxon>
        <taxon>Rhizobium/Agrobacterium group</taxon>
        <taxon>Rhizobium</taxon>
    </lineage>
</organism>
<reference evidence="1 2" key="1">
    <citation type="submission" date="2020-04" db="EMBL/GenBank/DDBJ databases">
        <title>Rhizobium sp. S-51 isolated from soil.</title>
        <authorList>
            <person name="Dahal R.H."/>
        </authorList>
    </citation>
    <scope>NUCLEOTIDE SEQUENCE [LARGE SCALE GENOMIC DNA]</scope>
    <source>
        <strain evidence="1 2">S-51</strain>
    </source>
</reference>
<sequence>MTEQKNYKEQQAADRWVPLRENPYAAERMHVLENVIMPAMEQRTIRAWHYTRLTDEEAASIRANGVVMSDVAGIRRRLDAQVAAGTLTSDVATAIYWESPFHTQADSRSGKFWMVSHPLATTDGGVELLLQHWGGEGVYFWLKDPAHIELVQGIGRPRIIEIAVPLSVTISSYSSAKAVVATYVTSLGGKPDYAAFDLYATRALAQAAVLNLHSEGDLNFAAMAQGYPAGFVGRD</sequence>
<protein>
    <submittedName>
        <fullName evidence="1">Uncharacterized protein</fullName>
    </submittedName>
</protein>
<dbReference type="Proteomes" id="UP000541470">
    <property type="component" value="Unassembled WGS sequence"/>
</dbReference>
<evidence type="ECO:0000313" key="2">
    <source>
        <dbReference type="Proteomes" id="UP000541470"/>
    </source>
</evidence>
<gene>
    <name evidence="1" type="ORF">HHL25_19145</name>
</gene>
<accession>A0A7Y0AZ98</accession>
<comment type="caution">
    <text evidence="1">The sequence shown here is derived from an EMBL/GenBank/DDBJ whole genome shotgun (WGS) entry which is preliminary data.</text>
</comment>
<dbReference type="AlphaFoldDB" id="A0A7Y0AZ98"/>
<dbReference type="RefSeq" id="WP_169594681.1">
    <property type="nucleotide sequence ID" value="NZ_JABBGK010000005.1"/>
</dbReference>
<proteinExistence type="predicted"/>
<dbReference type="EMBL" id="JABBGK010000005">
    <property type="protein sequence ID" value="NML76254.1"/>
    <property type="molecule type" value="Genomic_DNA"/>
</dbReference>
<name>A0A7Y0AZ98_9HYPH</name>